<evidence type="ECO:0000256" key="13">
    <source>
        <dbReference type="ARBA" id="ARBA00023277"/>
    </source>
</evidence>
<dbReference type="GO" id="GO:0030246">
    <property type="term" value="F:carbohydrate binding"/>
    <property type="evidence" value="ECO:0007669"/>
    <property type="project" value="InterPro"/>
</dbReference>
<keyword evidence="9" id="KW-0963">Cytoplasm</keyword>
<keyword evidence="11" id="KW-0106">Calcium</keyword>
<feature type="binding site" evidence="17">
    <location>
        <begin position="220"/>
        <end position="222"/>
    </location>
    <ligand>
        <name>beta-D-galactose</name>
        <dbReference type="ChEBI" id="CHEBI:27667"/>
    </ligand>
</feature>
<keyword evidence="10" id="KW-0597">Phosphoprotein</keyword>
<evidence type="ECO:0000256" key="14">
    <source>
        <dbReference type="PIRNR" id="PIRNR005096"/>
    </source>
</evidence>
<dbReference type="NCBIfam" id="NF008277">
    <property type="entry name" value="PRK11055.1"/>
    <property type="match status" value="1"/>
</dbReference>
<dbReference type="GO" id="GO:0005737">
    <property type="term" value="C:cytoplasm"/>
    <property type="evidence" value="ECO:0007669"/>
    <property type="project" value="UniProtKB-SubCell"/>
</dbReference>
<keyword evidence="18" id="KW-0732">Signal</keyword>
<evidence type="ECO:0000256" key="8">
    <source>
        <dbReference type="ARBA" id="ARBA00014165"/>
    </source>
</evidence>
<evidence type="ECO:0000256" key="6">
    <source>
        <dbReference type="ARBA" id="ARBA00011245"/>
    </source>
</evidence>
<comment type="subunit">
    <text evidence="6">Monomer.</text>
</comment>
<protein>
    <recommendedName>
        <fullName evidence="8 14">Aldose 1-epimerase</fullName>
        <ecNumber evidence="7 14">5.1.3.3</ecNumber>
    </recommendedName>
</protein>
<feature type="binding site" evidence="17">
    <location>
        <begin position="120"/>
        <end position="121"/>
    </location>
    <ligand>
        <name>beta-D-galactose</name>
        <dbReference type="ChEBI" id="CHEBI:27667"/>
    </ligand>
</feature>
<feature type="chain" id="PRO_5012090332" description="Aldose 1-epimerase" evidence="18">
    <location>
        <begin position="24"/>
        <end position="394"/>
    </location>
</feature>
<evidence type="ECO:0000256" key="12">
    <source>
        <dbReference type="ARBA" id="ARBA00023235"/>
    </source>
</evidence>
<dbReference type="FunFam" id="2.70.98.10:FF:000003">
    <property type="entry name" value="Aldose 1-epimerase"/>
    <property type="match status" value="1"/>
</dbReference>
<dbReference type="GO" id="GO:0006006">
    <property type="term" value="P:glucose metabolic process"/>
    <property type="evidence" value="ECO:0007669"/>
    <property type="project" value="TreeGrafter"/>
</dbReference>
<dbReference type="PANTHER" id="PTHR10091">
    <property type="entry name" value="ALDOSE-1-EPIMERASE"/>
    <property type="match status" value="1"/>
</dbReference>
<evidence type="ECO:0000256" key="10">
    <source>
        <dbReference type="ARBA" id="ARBA00022553"/>
    </source>
</evidence>
<dbReference type="GO" id="GO:0004034">
    <property type="term" value="F:aldose 1-epimerase activity"/>
    <property type="evidence" value="ECO:0007669"/>
    <property type="project" value="UniProtKB-EC"/>
</dbReference>
<keyword evidence="12 14" id="KW-0413">Isomerase</keyword>
<dbReference type="OrthoDB" id="9779408at2"/>
<dbReference type="UniPathway" id="UPA00242"/>
<sequence>MKNHMLSGLVVLGMSLLMISCGSDTTDSTTEPEPAETELKPPAIAFKPTGNVKGKGTQLYTLTNGRGIKVDISNYGGIVTSILAPDKDGNFEEVTLGFDTLRQYLETNPFFGALVGRYGNRIAKGQFTLDGQTYNLAKNNMGNHLHGGEEGFDKVVWSPTIKEVNDLPGLVLKYTSADGEEGYPGKLDITVMYSLNQDNELKIDYTAKTDKPTVVNLTNHTYFNLTGNAKRDILDHVVTIKANRYVPVDETLIPTGELERVNDTPFDFTQPTRIGDRIDADHQQIEYGGGYDHCWVLNRPRDSDELTMAAKVREPNSGRTLEVYTTEPGVQFYTGNFLDGSLTGIGGVKYEKRYGFCLETEHFPDSPNQPSFPSVVLKPGETYHTTTIYKFGVE</sequence>
<dbReference type="PANTHER" id="PTHR10091:SF0">
    <property type="entry name" value="GALACTOSE MUTAROTASE"/>
    <property type="match status" value="1"/>
</dbReference>
<evidence type="ECO:0000256" key="3">
    <source>
        <dbReference type="ARBA" id="ARBA00004496"/>
    </source>
</evidence>
<dbReference type="InterPro" id="IPR015443">
    <property type="entry name" value="Aldose_1-epimerase"/>
</dbReference>
<evidence type="ECO:0000256" key="9">
    <source>
        <dbReference type="ARBA" id="ARBA00022490"/>
    </source>
</evidence>
<dbReference type="SUPFAM" id="SSF74650">
    <property type="entry name" value="Galactose mutarotase-like"/>
    <property type="match status" value="1"/>
</dbReference>
<evidence type="ECO:0000256" key="11">
    <source>
        <dbReference type="ARBA" id="ARBA00022837"/>
    </source>
</evidence>
<evidence type="ECO:0000256" key="17">
    <source>
        <dbReference type="PIRSR" id="PIRSR005096-3"/>
    </source>
</evidence>
<dbReference type="RefSeq" id="WP_099155153.1">
    <property type="nucleotide sequence ID" value="NZ_PDUD01000055.1"/>
</dbReference>
<evidence type="ECO:0000256" key="2">
    <source>
        <dbReference type="ARBA" id="ARBA00001913"/>
    </source>
</evidence>
<evidence type="ECO:0000313" key="20">
    <source>
        <dbReference type="Proteomes" id="UP000223913"/>
    </source>
</evidence>
<dbReference type="EC" id="5.1.3.3" evidence="7 14"/>
<gene>
    <name evidence="19" type="ORF">CRP01_37095</name>
</gene>
<evidence type="ECO:0000256" key="1">
    <source>
        <dbReference type="ARBA" id="ARBA00001614"/>
    </source>
</evidence>
<evidence type="ECO:0000256" key="4">
    <source>
        <dbReference type="ARBA" id="ARBA00005028"/>
    </source>
</evidence>
<keyword evidence="20" id="KW-1185">Reference proteome</keyword>
<comment type="pathway">
    <text evidence="4 14">Carbohydrate metabolism; hexose metabolism.</text>
</comment>
<comment type="subcellular location">
    <subcellularLocation>
        <location evidence="3">Cytoplasm</location>
    </subcellularLocation>
</comment>
<dbReference type="InterPro" id="IPR018052">
    <property type="entry name" value="Ald1_epimerase_CS"/>
</dbReference>
<dbReference type="EMBL" id="PDUD01000055">
    <property type="protein sequence ID" value="PHN01405.1"/>
    <property type="molecule type" value="Genomic_DNA"/>
</dbReference>
<dbReference type="CDD" id="cd09019">
    <property type="entry name" value="galactose_mutarotase_like"/>
    <property type="match status" value="1"/>
</dbReference>
<dbReference type="Proteomes" id="UP000223913">
    <property type="component" value="Unassembled WGS sequence"/>
</dbReference>
<comment type="catalytic activity">
    <reaction evidence="1 14">
        <text>alpha-D-glucose = beta-D-glucose</text>
        <dbReference type="Rhea" id="RHEA:10264"/>
        <dbReference type="ChEBI" id="CHEBI:15903"/>
        <dbReference type="ChEBI" id="CHEBI:17925"/>
        <dbReference type="EC" id="5.1.3.3"/>
    </reaction>
</comment>
<comment type="similarity">
    <text evidence="5 14">Belongs to the aldose epimerase family.</text>
</comment>
<dbReference type="Gene3D" id="2.70.98.10">
    <property type="match status" value="1"/>
</dbReference>
<comment type="cofactor">
    <cofactor evidence="2">
        <name>Ca(2+)</name>
        <dbReference type="ChEBI" id="CHEBI:29108"/>
    </cofactor>
</comment>
<dbReference type="InterPro" id="IPR014718">
    <property type="entry name" value="GH-type_carb-bd"/>
</dbReference>
<dbReference type="Pfam" id="PF01263">
    <property type="entry name" value="Aldose_epim"/>
    <property type="match status" value="1"/>
</dbReference>
<evidence type="ECO:0000256" key="18">
    <source>
        <dbReference type="SAM" id="SignalP"/>
    </source>
</evidence>
<evidence type="ECO:0000256" key="15">
    <source>
        <dbReference type="PIRSR" id="PIRSR005096-1"/>
    </source>
</evidence>
<evidence type="ECO:0000256" key="5">
    <source>
        <dbReference type="ARBA" id="ARBA00006206"/>
    </source>
</evidence>
<evidence type="ECO:0000256" key="16">
    <source>
        <dbReference type="PIRSR" id="PIRSR005096-2"/>
    </source>
</evidence>
<keyword evidence="13 14" id="KW-0119">Carbohydrate metabolism</keyword>
<comment type="caution">
    <text evidence="19">The sequence shown here is derived from an EMBL/GenBank/DDBJ whole genome shotgun (WGS) entry which is preliminary data.</text>
</comment>
<dbReference type="PIRSF" id="PIRSF005096">
    <property type="entry name" value="GALM"/>
    <property type="match status" value="1"/>
</dbReference>
<dbReference type="AlphaFoldDB" id="A0A2D0MYS9"/>
<name>A0A2D0MYS9_FLAN2</name>
<dbReference type="InterPro" id="IPR008183">
    <property type="entry name" value="Aldose_1/G6P_1-epimerase"/>
</dbReference>
<feature type="binding site" evidence="16">
    <location>
        <position position="292"/>
    </location>
    <ligand>
        <name>beta-D-galactose</name>
        <dbReference type="ChEBI" id="CHEBI:27667"/>
    </ligand>
</feature>
<accession>A0A2D0MYS9</accession>
<feature type="signal peptide" evidence="18">
    <location>
        <begin position="1"/>
        <end position="23"/>
    </location>
</feature>
<reference evidence="19 20" key="1">
    <citation type="submission" date="2017-10" db="EMBL/GenBank/DDBJ databases">
        <title>The draft genome sequence of Lewinella nigricans NBRC 102662.</title>
        <authorList>
            <person name="Wang K."/>
        </authorList>
    </citation>
    <scope>NUCLEOTIDE SEQUENCE [LARGE SCALE GENOMIC DNA]</scope>
    <source>
        <strain evidence="19 20">NBRC 102662</strain>
    </source>
</reference>
<evidence type="ECO:0000313" key="19">
    <source>
        <dbReference type="EMBL" id="PHN01405.1"/>
    </source>
</evidence>
<dbReference type="GO" id="GO:0033499">
    <property type="term" value="P:galactose catabolic process via UDP-galactose, Leloir pathway"/>
    <property type="evidence" value="ECO:0007669"/>
    <property type="project" value="TreeGrafter"/>
</dbReference>
<dbReference type="PROSITE" id="PS00545">
    <property type="entry name" value="ALDOSE_1_EPIMERASE"/>
    <property type="match status" value="1"/>
</dbReference>
<organism evidence="19 20">
    <name type="scientific">Flavilitoribacter nigricans (strain ATCC 23147 / DSM 23189 / NBRC 102662 / NCIMB 1420 / SS-2)</name>
    <name type="common">Lewinella nigricans</name>
    <dbReference type="NCBI Taxonomy" id="1122177"/>
    <lineage>
        <taxon>Bacteria</taxon>
        <taxon>Pseudomonadati</taxon>
        <taxon>Bacteroidota</taxon>
        <taxon>Saprospiria</taxon>
        <taxon>Saprospirales</taxon>
        <taxon>Lewinellaceae</taxon>
        <taxon>Flavilitoribacter</taxon>
    </lineage>
</organism>
<dbReference type="PROSITE" id="PS51257">
    <property type="entry name" value="PROKAR_LIPOPROTEIN"/>
    <property type="match status" value="1"/>
</dbReference>
<dbReference type="InterPro" id="IPR011013">
    <property type="entry name" value="Gal_mutarotase_sf_dom"/>
</dbReference>
<feature type="active site" description="Proton acceptor" evidence="15">
    <location>
        <position position="359"/>
    </location>
</feature>
<proteinExistence type="inferred from homology"/>
<dbReference type="InterPro" id="IPR047215">
    <property type="entry name" value="Galactose_mutarotase-like"/>
</dbReference>
<evidence type="ECO:0000256" key="7">
    <source>
        <dbReference type="ARBA" id="ARBA00013185"/>
    </source>
</evidence>
<feature type="active site" description="Proton donor" evidence="15">
    <location>
        <position position="220"/>
    </location>
</feature>